<sequence>MTGVLYDVVGKETVTLSAPNVLAVFRKSFIGPLEHVFPIKIYKAIKEDSSCERESLDDTIVEPISFVRLNIVNKSGKREILRDSSVEPNSSVGLNVVGKLGRETGGVTSLTPKTDASLEQVELSSSSMPIAAYGDENTVISQLISKKVRSHHRKASVQPVAIPEDVPLSARLSPVTLLRTLFTRRK</sequence>
<evidence type="ECO:0000313" key="1">
    <source>
        <dbReference type="EMBL" id="MCD7469193.1"/>
    </source>
</evidence>
<comment type="caution">
    <text evidence="1">The sequence shown here is derived from an EMBL/GenBank/DDBJ whole genome shotgun (WGS) entry which is preliminary data.</text>
</comment>
<protein>
    <recommendedName>
        <fullName evidence="3">DUF223 domain-containing protein</fullName>
    </recommendedName>
</protein>
<evidence type="ECO:0000313" key="2">
    <source>
        <dbReference type="Proteomes" id="UP000823775"/>
    </source>
</evidence>
<dbReference type="EMBL" id="JACEIK010001415">
    <property type="protein sequence ID" value="MCD7469193.1"/>
    <property type="molecule type" value="Genomic_DNA"/>
</dbReference>
<accession>A0ABS8TDE9</accession>
<reference evidence="1 2" key="1">
    <citation type="journal article" date="2021" name="BMC Genomics">
        <title>Datura genome reveals duplications of psychoactive alkaloid biosynthetic genes and high mutation rate following tissue culture.</title>
        <authorList>
            <person name="Rajewski A."/>
            <person name="Carter-House D."/>
            <person name="Stajich J."/>
            <person name="Litt A."/>
        </authorList>
    </citation>
    <scope>NUCLEOTIDE SEQUENCE [LARGE SCALE GENOMIC DNA]</scope>
    <source>
        <strain evidence="1">AR-01</strain>
    </source>
</reference>
<proteinExistence type="predicted"/>
<evidence type="ECO:0008006" key="3">
    <source>
        <dbReference type="Google" id="ProtNLM"/>
    </source>
</evidence>
<keyword evidence="2" id="KW-1185">Reference proteome</keyword>
<organism evidence="1 2">
    <name type="scientific">Datura stramonium</name>
    <name type="common">Jimsonweed</name>
    <name type="synonym">Common thornapple</name>
    <dbReference type="NCBI Taxonomy" id="4076"/>
    <lineage>
        <taxon>Eukaryota</taxon>
        <taxon>Viridiplantae</taxon>
        <taxon>Streptophyta</taxon>
        <taxon>Embryophyta</taxon>
        <taxon>Tracheophyta</taxon>
        <taxon>Spermatophyta</taxon>
        <taxon>Magnoliopsida</taxon>
        <taxon>eudicotyledons</taxon>
        <taxon>Gunneridae</taxon>
        <taxon>Pentapetalae</taxon>
        <taxon>asterids</taxon>
        <taxon>lamiids</taxon>
        <taxon>Solanales</taxon>
        <taxon>Solanaceae</taxon>
        <taxon>Solanoideae</taxon>
        <taxon>Datureae</taxon>
        <taxon>Datura</taxon>
    </lineage>
</organism>
<name>A0ABS8TDE9_DATST</name>
<dbReference type="Proteomes" id="UP000823775">
    <property type="component" value="Unassembled WGS sequence"/>
</dbReference>
<gene>
    <name evidence="1" type="ORF">HAX54_008047</name>
</gene>